<evidence type="ECO:0000313" key="5">
    <source>
        <dbReference type="EMBL" id="SDT37563.1"/>
    </source>
</evidence>
<gene>
    <name evidence="5" type="ORF">SAMN05444158_5691</name>
</gene>
<protein>
    <submittedName>
        <fullName evidence="5">Transcriptional regulator, GntR family</fullName>
    </submittedName>
</protein>
<dbReference type="PANTHER" id="PTHR43537">
    <property type="entry name" value="TRANSCRIPTIONAL REGULATOR, GNTR FAMILY"/>
    <property type="match status" value="1"/>
</dbReference>
<dbReference type="InterPro" id="IPR036390">
    <property type="entry name" value="WH_DNA-bd_sf"/>
</dbReference>
<dbReference type="Pfam" id="PF07729">
    <property type="entry name" value="FCD"/>
    <property type="match status" value="1"/>
</dbReference>
<keyword evidence="3" id="KW-0804">Transcription</keyword>
<dbReference type="SUPFAM" id="SSF48008">
    <property type="entry name" value="GntR ligand-binding domain-like"/>
    <property type="match status" value="1"/>
</dbReference>
<proteinExistence type="predicted"/>
<dbReference type="SMART" id="SM00345">
    <property type="entry name" value="HTH_GNTR"/>
    <property type="match status" value="1"/>
</dbReference>
<keyword evidence="2" id="KW-0238">DNA-binding</keyword>
<dbReference type="AlphaFoldDB" id="A0A1H1ZV79"/>
<dbReference type="PANTHER" id="PTHR43537:SF24">
    <property type="entry name" value="GLUCONATE OPERON TRANSCRIPTIONAL REPRESSOR"/>
    <property type="match status" value="1"/>
</dbReference>
<dbReference type="Proteomes" id="UP000243904">
    <property type="component" value="Chromosome I"/>
</dbReference>
<evidence type="ECO:0000256" key="2">
    <source>
        <dbReference type="ARBA" id="ARBA00023125"/>
    </source>
</evidence>
<dbReference type="PRINTS" id="PR00033">
    <property type="entry name" value="HTHASNC"/>
</dbReference>
<dbReference type="InterPro" id="IPR000485">
    <property type="entry name" value="AsnC-type_HTH_dom"/>
</dbReference>
<keyword evidence="1" id="KW-0805">Transcription regulation</keyword>
<evidence type="ECO:0000256" key="3">
    <source>
        <dbReference type="ARBA" id="ARBA00023163"/>
    </source>
</evidence>
<dbReference type="GO" id="GO:0043565">
    <property type="term" value="F:sequence-specific DNA binding"/>
    <property type="evidence" value="ECO:0007669"/>
    <property type="project" value="InterPro"/>
</dbReference>
<accession>A0A1H1ZV79</accession>
<dbReference type="SUPFAM" id="SSF46785">
    <property type="entry name" value="Winged helix' DNA-binding domain"/>
    <property type="match status" value="1"/>
</dbReference>
<evidence type="ECO:0000313" key="6">
    <source>
        <dbReference type="Proteomes" id="UP000243904"/>
    </source>
</evidence>
<dbReference type="Pfam" id="PF00392">
    <property type="entry name" value="GntR"/>
    <property type="match status" value="1"/>
</dbReference>
<sequence>MTLSLDPPHTNYERLRDIIRGDIMTGVLAPGSRLKIAELSERYGISAVPVREALQQLQGEGLIELTANRGASVRRIDETFLWQVYEIRKALETFFVVELAYRVTPADIEKLYGILAEQEAALAKFEDGKFQDLDRRFHNHIVSVTQNEEAISVLNRHYDLIRPLRIRFGRSADQRARIPREHREIIDAIQRRDSGRASLLLSAHIDQAFKDLAGEMQRNEEPAATRSRG</sequence>
<feature type="domain" description="HTH gntR-type" evidence="4">
    <location>
        <begin position="9"/>
        <end position="76"/>
    </location>
</feature>
<reference evidence="6" key="1">
    <citation type="submission" date="2016-10" db="EMBL/GenBank/DDBJ databases">
        <authorList>
            <person name="Varghese N."/>
            <person name="Submissions S."/>
        </authorList>
    </citation>
    <scope>NUCLEOTIDE SEQUENCE [LARGE SCALE GENOMIC DNA]</scope>
    <source>
        <strain evidence="6">GAS369</strain>
    </source>
</reference>
<dbReference type="CDD" id="cd07377">
    <property type="entry name" value="WHTH_GntR"/>
    <property type="match status" value="1"/>
</dbReference>
<dbReference type="EMBL" id="LT629750">
    <property type="protein sequence ID" value="SDT37563.1"/>
    <property type="molecule type" value="Genomic_DNA"/>
</dbReference>
<dbReference type="Gene3D" id="1.10.10.10">
    <property type="entry name" value="Winged helix-like DNA-binding domain superfamily/Winged helix DNA-binding domain"/>
    <property type="match status" value="1"/>
</dbReference>
<dbReference type="InterPro" id="IPR011711">
    <property type="entry name" value="GntR_C"/>
</dbReference>
<evidence type="ECO:0000256" key="1">
    <source>
        <dbReference type="ARBA" id="ARBA00023015"/>
    </source>
</evidence>
<dbReference type="SMART" id="SM00895">
    <property type="entry name" value="FCD"/>
    <property type="match status" value="1"/>
</dbReference>
<organism evidence="5 6">
    <name type="scientific">Bradyrhizobium canariense</name>
    <dbReference type="NCBI Taxonomy" id="255045"/>
    <lineage>
        <taxon>Bacteria</taxon>
        <taxon>Pseudomonadati</taxon>
        <taxon>Pseudomonadota</taxon>
        <taxon>Alphaproteobacteria</taxon>
        <taxon>Hyphomicrobiales</taxon>
        <taxon>Nitrobacteraceae</taxon>
        <taxon>Bradyrhizobium</taxon>
    </lineage>
</organism>
<dbReference type="InterPro" id="IPR000524">
    <property type="entry name" value="Tscrpt_reg_HTH_GntR"/>
</dbReference>
<dbReference type="Gene3D" id="1.20.120.530">
    <property type="entry name" value="GntR ligand-binding domain-like"/>
    <property type="match status" value="1"/>
</dbReference>
<dbReference type="GO" id="GO:0003700">
    <property type="term" value="F:DNA-binding transcription factor activity"/>
    <property type="evidence" value="ECO:0007669"/>
    <property type="project" value="InterPro"/>
</dbReference>
<dbReference type="RefSeq" id="WP_146689681.1">
    <property type="nucleotide sequence ID" value="NZ_LT629750.1"/>
</dbReference>
<dbReference type="InterPro" id="IPR008920">
    <property type="entry name" value="TF_FadR/GntR_C"/>
</dbReference>
<keyword evidence="6" id="KW-1185">Reference proteome</keyword>
<dbReference type="PROSITE" id="PS50949">
    <property type="entry name" value="HTH_GNTR"/>
    <property type="match status" value="1"/>
</dbReference>
<name>A0A1H1ZV79_9BRAD</name>
<evidence type="ECO:0000259" key="4">
    <source>
        <dbReference type="PROSITE" id="PS50949"/>
    </source>
</evidence>
<dbReference type="InterPro" id="IPR036388">
    <property type="entry name" value="WH-like_DNA-bd_sf"/>
</dbReference>